<protein>
    <submittedName>
        <fullName evidence="1">Uncharacterized protein</fullName>
    </submittedName>
</protein>
<accession>A0A2K8SWK3</accession>
<organism evidence="1 2">
    <name type="scientific">Nostoc flagelliforme CCNUN1</name>
    <dbReference type="NCBI Taxonomy" id="2038116"/>
    <lineage>
        <taxon>Bacteria</taxon>
        <taxon>Bacillati</taxon>
        <taxon>Cyanobacteriota</taxon>
        <taxon>Cyanophyceae</taxon>
        <taxon>Nostocales</taxon>
        <taxon>Nostocaceae</taxon>
        <taxon>Nostoc</taxon>
    </lineage>
</organism>
<dbReference type="Proteomes" id="UP000232003">
    <property type="component" value="Chromosome"/>
</dbReference>
<reference evidence="1 2" key="1">
    <citation type="submission" date="2017-11" db="EMBL/GenBank/DDBJ databases">
        <title>Complete genome of a free-living desiccation-tolerant cyanobacterium and its photosynthetic adaptation to extreme terrestrial habitat.</title>
        <authorList>
            <person name="Shang J."/>
        </authorList>
    </citation>
    <scope>NUCLEOTIDE SEQUENCE [LARGE SCALE GENOMIC DNA]</scope>
    <source>
        <strain evidence="1 2">CCNUN1</strain>
    </source>
</reference>
<evidence type="ECO:0000313" key="1">
    <source>
        <dbReference type="EMBL" id="AUB39817.1"/>
    </source>
</evidence>
<dbReference type="KEGG" id="nfl:COO91_05815"/>
<evidence type="ECO:0000313" key="2">
    <source>
        <dbReference type="Proteomes" id="UP000232003"/>
    </source>
</evidence>
<dbReference type="AlphaFoldDB" id="A0A2K8SWK3"/>
<gene>
    <name evidence="1" type="ORF">COO91_05815</name>
</gene>
<dbReference type="EMBL" id="CP024785">
    <property type="protein sequence ID" value="AUB39817.1"/>
    <property type="molecule type" value="Genomic_DNA"/>
</dbReference>
<proteinExistence type="predicted"/>
<name>A0A2K8SWK3_9NOSO</name>
<keyword evidence="2" id="KW-1185">Reference proteome</keyword>
<sequence length="38" mass="4335">MVASSQYFICHFAVIGYTPQQSFCDLPLTEATHRKSEK</sequence>